<comment type="caution">
    <text evidence="1">The sequence shown here is derived from an EMBL/GenBank/DDBJ whole genome shotgun (WGS) entry which is preliminary data.</text>
</comment>
<dbReference type="EMBL" id="CAJVPT010049502">
    <property type="protein sequence ID" value="CAG8744109.1"/>
    <property type="molecule type" value="Genomic_DNA"/>
</dbReference>
<dbReference type="Proteomes" id="UP000789525">
    <property type="component" value="Unassembled WGS sequence"/>
</dbReference>
<accession>A0ACA9QA67</accession>
<proteinExistence type="predicted"/>
<feature type="non-terminal residue" evidence="1">
    <location>
        <position position="1"/>
    </location>
</feature>
<keyword evidence="2" id="KW-1185">Reference proteome</keyword>
<evidence type="ECO:0000313" key="2">
    <source>
        <dbReference type="Proteomes" id="UP000789525"/>
    </source>
</evidence>
<reference evidence="1" key="1">
    <citation type="submission" date="2021-06" db="EMBL/GenBank/DDBJ databases">
        <authorList>
            <person name="Kallberg Y."/>
            <person name="Tangrot J."/>
            <person name="Rosling A."/>
        </authorList>
    </citation>
    <scope>NUCLEOTIDE SEQUENCE</scope>
    <source>
        <strain evidence="1">CL356</strain>
    </source>
</reference>
<sequence>HQTIKKDDFYALLSVADLALITPLRDGMNTTSMEYVICQQKTNKAPLILSEFMGISHTMAEAL</sequence>
<evidence type="ECO:0000313" key="1">
    <source>
        <dbReference type="EMBL" id="CAG8744109.1"/>
    </source>
</evidence>
<organism evidence="1 2">
    <name type="scientific">Acaulospora colombiana</name>
    <dbReference type="NCBI Taxonomy" id="27376"/>
    <lineage>
        <taxon>Eukaryota</taxon>
        <taxon>Fungi</taxon>
        <taxon>Fungi incertae sedis</taxon>
        <taxon>Mucoromycota</taxon>
        <taxon>Glomeromycotina</taxon>
        <taxon>Glomeromycetes</taxon>
        <taxon>Diversisporales</taxon>
        <taxon>Acaulosporaceae</taxon>
        <taxon>Acaulospora</taxon>
    </lineage>
</organism>
<protein>
    <submittedName>
        <fullName evidence="1">1545_t:CDS:1</fullName>
    </submittedName>
</protein>
<gene>
    <name evidence="1" type="ORF">ACOLOM_LOCUS12339</name>
</gene>
<name>A0ACA9QA67_9GLOM</name>